<dbReference type="PROSITE" id="PS50878">
    <property type="entry name" value="RT_POL"/>
    <property type="match status" value="1"/>
</dbReference>
<evidence type="ECO:0000256" key="8">
    <source>
        <dbReference type="ARBA" id="ARBA00034120"/>
    </source>
</evidence>
<dbReference type="AlphaFoldDB" id="A0A4R7KVY1"/>
<keyword evidence="6 11" id="KW-0695">RNA-directed DNA polymerase</keyword>
<protein>
    <recommendedName>
        <fullName evidence="1">RNA-directed DNA polymerase</fullName>
        <ecNumber evidence="1">2.7.7.49</ecNumber>
    </recommendedName>
</protein>
<evidence type="ECO:0000256" key="3">
    <source>
        <dbReference type="ARBA" id="ARBA00022695"/>
    </source>
</evidence>
<dbReference type="InterPro" id="IPR051083">
    <property type="entry name" value="GrpII_Intron_Splice-Mob/Def"/>
</dbReference>
<dbReference type="EMBL" id="SOAZ01000003">
    <property type="protein sequence ID" value="TDT62889.1"/>
    <property type="molecule type" value="Genomic_DNA"/>
</dbReference>
<comment type="similarity">
    <text evidence="8">Belongs to the bacterial reverse transcriptase family.</text>
</comment>
<gene>
    <name evidence="11" type="ORF">EDD71_103168</name>
</gene>
<evidence type="ECO:0000256" key="9">
    <source>
        <dbReference type="ARBA" id="ARBA00048173"/>
    </source>
</evidence>
<proteinExistence type="inferred from homology"/>
<evidence type="ECO:0000256" key="2">
    <source>
        <dbReference type="ARBA" id="ARBA00022679"/>
    </source>
</evidence>
<evidence type="ECO:0000256" key="6">
    <source>
        <dbReference type="ARBA" id="ARBA00022918"/>
    </source>
</evidence>
<keyword evidence="7" id="KW-0051">Antiviral defense</keyword>
<organism evidence="11 12">
    <name type="scientific">Fonticella tunisiensis</name>
    <dbReference type="NCBI Taxonomy" id="1096341"/>
    <lineage>
        <taxon>Bacteria</taxon>
        <taxon>Bacillati</taxon>
        <taxon>Bacillota</taxon>
        <taxon>Clostridia</taxon>
        <taxon>Eubacteriales</taxon>
        <taxon>Clostridiaceae</taxon>
        <taxon>Fonticella</taxon>
    </lineage>
</organism>
<dbReference type="InterPro" id="IPR000477">
    <property type="entry name" value="RT_dom"/>
</dbReference>
<evidence type="ECO:0000256" key="7">
    <source>
        <dbReference type="ARBA" id="ARBA00023118"/>
    </source>
</evidence>
<evidence type="ECO:0000256" key="4">
    <source>
        <dbReference type="ARBA" id="ARBA00022723"/>
    </source>
</evidence>
<dbReference type="InterPro" id="IPR030931">
    <property type="entry name" value="Group_II_RT_mat"/>
</dbReference>
<evidence type="ECO:0000259" key="10">
    <source>
        <dbReference type="PROSITE" id="PS50878"/>
    </source>
</evidence>
<dbReference type="GO" id="GO:0003964">
    <property type="term" value="F:RNA-directed DNA polymerase activity"/>
    <property type="evidence" value="ECO:0007669"/>
    <property type="project" value="UniProtKB-KW"/>
</dbReference>
<evidence type="ECO:0000256" key="5">
    <source>
        <dbReference type="ARBA" id="ARBA00022842"/>
    </source>
</evidence>
<comment type="catalytic activity">
    <reaction evidence="9">
        <text>DNA(n) + a 2'-deoxyribonucleoside 5'-triphosphate = DNA(n+1) + diphosphate</text>
        <dbReference type="Rhea" id="RHEA:22508"/>
        <dbReference type="Rhea" id="RHEA-COMP:17339"/>
        <dbReference type="Rhea" id="RHEA-COMP:17340"/>
        <dbReference type="ChEBI" id="CHEBI:33019"/>
        <dbReference type="ChEBI" id="CHEBI:61560"/>
        <dbReference type="ChEBI" id="CHEBI:173112"/>
        <dbReference type="EC" id="2.7.7.49"/>
    </reaction>
</comment>
<dbReference type="GO" id="GO:0051607">
    <property type="term" value="P:defense response to virus"/>
    <property type="evidence" value="ECO:0007669"/>
    <property type="project" value="UniProtKB-KW"/>
</dbReference>
<dbReference type="RefSeq" id="WP_133627280.1">
    <property type="nucleotide sequence ID" value="NZ_SOAZ01000003.1"/>
</dbReference>
<reference evidence="11 12" key="1">
    <citation type="submission" date="2019-03" db="EMBL/GenBank/DDBJ databases">
        <title>Genomic Encyclopedia of Type Strains, Phase IV (KMG-IV): sequencing the most valuable type-strain genomes for metagenomic binning, comparative biology and taxonomic classification.</title>
        <authorList>
            <person name="Goeker M."/>
        </authorList>
    </citation>
    <scope>NUCLEOTIDE SEQUENCE [LARGE SCALE GENOMIC DNA]</scope>
    <source>
        <strain evidence="11 12">DSM 24455</strain>
    </source>
</reference>
<dbReference type="Pfam" id="PF08388">
    <property type="entry name" value="GIIM"/>
    <property type="match status" value="1"/>
</dbReference>
<keyword evidence="5" id="KW-0460">Magnesium</keyword>
<dbReference type="GO" id="GO:0046872">
    <property type="term" value="F:metal ion binding"/>
    <property type="evidence" value="ECO:0007669"/>
    <property type="project" value="UniProtKB-KW"/>
</dbReference>
<name>A0A4R7KVY1_9CLOT</name>
<dbReference type="PANTHER" id="PTHR34047">
    <property type="entry name" value="NUCLEAR INTRON MATURASE 1, MITOCHONDRIAL-RELATED"/>
    <property type="match status" value="1"/>
</dbReference>
<dbReference type="NCBIfam" id="TIGR04416">
    <property type="entry name" value="group_II_RT_mat"/>
    <property type="match status" value="1"/>
</dbReference>
<keyword evidence="3" id="KW-0548">Nucleotidyltransferase</keyword>
<sequence length="444" mass="52925">MNKTKSFNVSKNLVYQAYKEVKANKGSAGVNDISLEKFEINLKDNLYKIWNRMSSGTYFPPPVKAVEIPKKNGGVRVLGIPTVADRIAQMVVKINFELKVEKYFLQDSYGYRPNKSAHDAIDITRERCWKYDWVLEFDIKGLFDNIDHTFLMKAVRKHTDCKWELLYIERWMKSPIQKGKEIIKRETGVPQGGVISPVLSNLFLHYTFDKWMERNFTNNPWCRYVDDGIINCKILKQAQYIRKCLEDRFKQCKLEIHPEKTKIIYCKDSNRKEEHENIEFTFLSYTFRPRKAKGKEDKEFTSFLPAISNKAKKHIKQTIKQWKLLWMTNKELGDIAEKYNPVIRGWLNYYGKYGRKELTKVLEHINYHLCFWIRRKYKKYKYKSYKAMSLLMKIANKNSTLFEHWKVGMFFASEISSLLQNFFLTPRWGIFMLTIAGYHCFFNR</sequence>
<accession>A0A4R7KVY1</accession>
<keyword evidence="2" id="KW-0808">Transferase</keyword>
<dbReference type="InterPro" id="IPR000123">
    <property type="entry name" value="Reverse_transcriptase_msDNA"/>
</dbReference>
<dbReference type="PRINTS" id="PR00866">
    <property type="entry name" value="RNADNAPOLMS"/>
</dbReference>
<dbReference type="CDD" id="cd01651">
    <property type="entry name" value="RT_G2_intron"/>
    <property type="match status" value="1"/>
</dbReference>
<feature type="domain" description="Reverse transcriptase" evidence="10">
    <location>
        <begin position="49"/>
        <end position="287"/>
    </location>
</feature>
<dbReference type="InterPro" id="IPR013597">
    <property type="entry name" value="Mat_intron_G2"/>
</dbReference>
<dbReference type="Pfam" id="PF00078">
    <property type="entry name" value="RVT_1"/>
    <property type="match status" value="1"/>
</dbReference>
<comment type="caution">
    <text evidence="11">The sequence shown here is derived from an EMBL/GenBank/DDBJ whole genome shotgun (WGS) entry which is preliminary data.</text>
</comment>
<dbReference type="Proteomes" id="UP000295325">
    <property type="component" value="Unassembled WGS sequence"/>
</dbReference>
<keyword evidence="12" id="KW-1185">Reference proteome</keyword>
<evidence type="ECO:0000256" key="1">
    <source>
        <dbReference type="ARBA" id="ARBA00012493"/>
    </source>
</evidence>
<dbReference type="PANTHER" id="PTHR34047:SF3">
    <property type="entry name" value="BLR2052 PROTEIN"/>
    <property type="match status" value="1"/>
</dbReference>
<dbReference type="OrthoDB" id="9793236at2"/>
<dbReference type="SUPFAM" id="SSF56672">
    <property type="entry name" value="DNA/RNA polymerases"/>
    <property type="match status" value="1"/>
</dbReference>
<dbReference type="GO" id="GO:0003723">
    <property type="term" value="F:RNA binding"/>
    <property type="evidence" value="ECO:0007669"/>
    <property type="project" value="InterPro"/>
</dbReference>
<evidence type="ECO:0000313" key="12">
    <source>
        <dbReference type="Proteomes" id="UP000295325"/>
    </source>
</evidence>
<dbReference type="InterPro" id="IPR043502">
    <property type="entry name" value="DNA/RNA_pol_sf"/>
</dbReference>
<keyword evidence="4" id="KW-0479">Metal-binding</keyword>
<dbReference type="EC" id="2.7.7.49" evidence="1"/>
<evidence type="ECO:0000313" key="11">
    <source>
        <dbReference type="EMBL" id="TDT62889.1"/>
    </source>
</evidence>